<comment type="caution">
    <text evidence="9">The sequence shown here is derived from an EMBL/GenBank/DDBJ whole genome shotgun (WGS) entry which is preliminary data.</text>
</comment>
<dbReference type="Pfam" id="PF07690">
    <property type="entry name" value="MFS_1"/>
    <property type="match status" value="1"/>
</dbReference>
<protein>
    <submittedName>
        <fullName evidence="9">Major facilitator superfamily domain-containing protein 3</fullName>
    </submittedName>
</protein>
<dbReference type="InterPro" id="IPR004752">
    <property type="entry name" value="AmpG_permease/AT-1"/>
</dbReference>
<dbReference type="SUPFAM" id="SSF103473">
    <property type="entry name" value="MFS general substrate transporter"/>
    <property type="match status" value="2"/>
</dbReference>
<evidence type="ECO:0000256" key="1">
    <source>
        <dbReference type="ARBA" id="ARBA00004141"/>
    </source>
</evidence>
<keyword evidence="4 7" id="KW-1133">Transmembrane helix</keyword>
<feature type="transmembrane region" description="Helical" evidence="7">
    <location>
        <begin position="68"/>
        <end position="87"/>
    </location>
</feature>
<dbReference type="EMBL" id="JAGFMF010011709">
    <property type="protein sequence ID" value="KAG8515430.1"/>
    <property type="molecule type" value="Genomic_DNA"/>
</dbReference>
<evidence type="ECO:0000256" key="2">
    <source>
        <dbReference type="ARBA" id="ARBA00022448"/>
    </source>
</evidence>
<feature type="transmembrane region" description="Helical" evidence="7">
    <location>
        <begin position="287"/>
        <end position="309"/>
    </location>
</feature>
<reference evidence="9" key="1">
    <citation type="journal article" date="2021" name="Evol. Appl.">
        <title>The genome of the Pyrenean desman and the effects of bottlenecks and inbreeding on the genomic landscape of an endangered species.</title>
        <authorList>
            <person name="Escoda L."/>
            <person name="Castresana J."/>
        </authorList>
    </citation>
    <scope>NUCLEOTIDE SEQUENCE</scope>
    <source>
        <strain evidence="9">IBE-C5619</strain>
    </source>
</reference>
<feature type="chain" id="PRO_5035249783" evidence="8">
    <location>
        <begin position="17"/>
        <end position="462"/>
    </location>
</feature>
<evidence type="ECO:0000256" key="7">
    <source>
        <dbReference type="SAM" id="Phobius"/>
    </source>
</evidence>
<sequence>MLRKLLPLAALYLVQGLPYGLQSGLLPVLLRAGGLSLTRVGLAKALYAPWLFKLLWAPLVDTRGSPRAWLALSTAALGLVCVLLAALPPAQGGQAALPAAAAGLLLLLNLGAAVQDVALDTLAVQLLEPAELGPGNTVQVVAYKLGSALGGGGLLAFVPSLSWHLLFLLLAATYWLAAALAWAAPALQQQPPPQPAAAPPCRLQDLLAVPGTLWTAGLVLTYKLGECGQLRPQVGTRTLDERAVGSTGPRGGGGTPAEDLPTGEQGAGSLFPLFLLDRGLSPTELGLWNGLGAVACSIAGSALGGALLARNWQPLPLLRSVLKFRLGGQACQTALLLHLDTAGASLGSGTALRGAALLSLCLQPLLGGLTTTLAFTLMMQCSRLAPGTLQATHYSLLATLELLGKLLLGALAGALADSLGLWRCCCSFLALAALPLLHLGLEPGPRAEACFPRTGCRPTYPH</sequence>
<gene>
    <name evidence="9" type="ORF">J0S82_019207</name>
</gene>
<keyword evidence="5 7" id="KW-0472">Membrane</keyword>
<proteinExistence type="predicted"/>
<feature type="transmembrane region" description="Helical" evidence="7">
    <location>
        <begin position="99"/>
        <end position="119"/>
    </location>
</feature>
<dbReference type="Proteomes" id="UP000700334">
    <property type="component" value="Unassembled WGS sequence"/>
</dbReference>
<feature type="region of interest" description="Disordered" evidence="6">
    <location>
        <begin position="238"/>
        <end position="263"/>
    </location>
</feature>
<feature type="transmembrane region" description="Helical" evidence="7">
    <location>
        <begin position="355"/>
        <end position="379"/>
    </location>
</feature>
<dbReference type="Gene3D" id="1.20.1250.20">
    <property type="entry name" value="MFS general substrate transporter like domains"/>
    <property type="match status" value="1"/>
</dbReference>
<evidence type="ECO:0000313" key="10">
    <source>
        <dbReference type="Proteomes" id="UP000700334"/>
    </source>
</evidence>
<keyword evidence="2" id="KW-0813">Transport</keyword>
<organism evidence="9 10">
    <name type="scientific">Galemys pyrenaicus</name>
    <name type="common">Iberian desman</name>
    <name type="synonym">Pyrenean desman</name>
    <dbReference type="NCBI Taxonomy" id="202257"/>
    <lineage>
        <taxon>Eukaryota</taxon>
        <taxon>Metazoa</taxon>
        <taxon>Chordata</taxon>
        <taxon>Craniata</taxon>
        <taxon>Vertebrata</taxon>
        <taxon>Euteleostomi</taxon>
        <taxon>Mammalia</taxon>
        <taxon>Eutheria</taxon>
        <taxon>Laurasiatheria</taxon>
        <taxon>Eulipotyphla</taxon>
        <taxon>Talpidae</taxon>
        <taxon>Galemys</taxon>
    </lineage>
</organism>
<name>A0A8J6ABP2_GALPY</name>
<evidence type="ECO:0000256" key="4">
    <source>
        <dbReference type="ARBA" id="ARBA00022989"/>
    </source>
</evidence>
<evidence type="ECO:0000313" key="9">
    <source>
        <dbReference type="EMBL" id="KAG8515430.1"/>
    </source>
</evidence>
<dbReference type="InterPro" id="IPR011701">
    <property type="entry name" value="MFS"/>
</dbReference>
<evidence type="ECO:0000256" key="6">
    <source>
        <dbReference type="SAM" id="MobiDB-lite"/>
    </source>
</evidence>
<dbReference type="AlphaFoldDB" id="A0A8J6ABP2"/>
<keyword evidence="10" id="KW-1185">Reference proteome</keyword>
<evidence type="ECO:0000256" key="5">
    <source>
        <dbReference type="ARBA" id="ARBA00023136"/>
    </source>
</evidence>
<evidence type="ECO:0000256" key="8">
    <source>
        <dbReference type="SAM" id="SignalP"/>
    </source>
</evidence>
<feature type="transmembrane region" description="Helical" evidence="7">
    <location>
        <begin position="164"/>
        <end position="184"/>
    </location>
</feature>
<feature type="transmembrane region" description="Helical" evidence="7">
    <location>
        <begin position="140"/>
        <end position="158"/>
    </location>
</feature>
<dbReference type="PANTHER" id="PTHR12778">
    <property type="entry name" value="SOLUTE CARRIER FAMILY 33 ACETYL-COA TRANSPORTER -RELATED"/>
    <property type="match status" value="1"/>
</dbReference>
<evidence type="ECO:0000256" key="3">
    <source>
        <dbReference type="ARBA" id="ARBA00022692"/>
    </source>
</evidence>
<feature type="signal peptide" evidence="8">
    <location>
        <begin position="1"/>
        <end position="16"/>
    </location>
</feature>
<dbReference type="InterPro" id="IPR036259">
    <property type="entry name" value="MFS_trans_sf"/>
</dbReference>
<dbReference type="GO" id="GO:0022857">
    <property type="term" value="F:transmembrane transporter activity"/>
    <property type="evidence" value="ECO:0007669"/>
    <property type="project" value="InterPro"/>
</dbReference>
<dbReference type="OrthoDB" id="6415790at2759"/>
<comment type="subcellular location">
    <subcellularLocation>
        <location evidence="1">Membrane</location>
        <topology evidence="1">Multi-pass membrane protein</topology>
    </subcellularLocation>
</comment>
<keyword evidence="3 7" id="KW-0812">Transmembrane</keyword>
<dbReference type="GO" id="GO:0016020">
    <property type="term" value="C:membrane"/>
    <property type="evidence" value="ECO:0007669"/>
    <property type="project" value="UniProtKB-SubCell"/>
</dbReference>
<dbReference type="PANTHER" id="PTHR12778:SF10">
    <property type="entry name" value="MAJOR FACILITATOR SUPERFAMILY DOMAIN-CONTAINING PROTEIN 3"/>
    <property type="match status" value="1"/>
</dbReference>
<keyword evidence="8" id="KW-0732">Signal</keyword>
<feature type="transmembrane region" description="Helical" evidence="7">
    <location>
        <begin position="391"/>
        <end position="414"/>
    </location>
</feature>
<accession>A0A8J6ABP2</accession>